<gene>
    <name evidence="3" type="ORF">BMAGN_0208</name>
</gene>
<dbReference type="RefSeq" id="WP_022860014.1">
    <property type="nucleotide sequence ID" value="NZ_JGZB01000004.1"/>
</dbReference>
<evidence type="ECO:0000256" key="1">
    <source>
        <dbReference type="ARBA" id="ARBA00004328"/>
    </source>
</evidence>
<dbReference type="EMBL" id="JGZB01000004">
    <property type="protein sequence ID" value="KFI68257.1"/>
    <property type="molecule type" value="Genomic_DNA"/>
</dbReference>
<dbReference type="Gene3D" id="3.30.2320.10">
    <property type="entry name" value="hypothetical protein PF0899 domain"/>
    <property type="match status" value="1"/>
</dbReference>
<name>A0A087BB57_9BIFI</name>
<dbReference type="STRING" id="1692.BMAGN_0208"/>
<organism evidence="3 4">
    <name type="scientific">Bifidobacterium magnum</name>
    <dbReference type="NCBI Taxonomy" id="1692"/>
    <lineage>
        <taxon>Bacteria</taxon>
        <taxon>Bacillati</taxon>
        <taxon>Actinomycetota</taxon>
        <taxon>Actinomycetes</taxon>
        <taxon>Bifidobacteriales</taxon>
        <taxon>Bifidobacteriaceae</taxon>
        <taxon>Bifidobacterium</taxon>
    </lineage>
</organism>
<reference evidence="3 4" key="1">
    <citation type="submission" date="2014-03" db="EMBL/GenBank/DDBJ databases">
        <title>Genomics of Bifidobacteria.</title>
        <authorList>
            <person name="Ventura M."/>
            <person name="Milani C."/>
            <person name="Lugli G.A."/>
        </authorList>
    </citation>
    <scope>NUCLEOTIDE SEQUENCE [LARGE SCALE GENOMIC DNA]</scope>
    <source>
        <strain evidence="3 4">LMG 11591</strain>
    </source>
</reference>
<sequence>MSGISTTQTGAAGSQTVEYHPNDLIPTALINTQTTFGAVIVGDAPAMNIPYVDTPPASQVVAEGEEIPDGGATMNTLVAHTRKIANIQAFSNEIANMGNNVQEQIVDAMARSLTDKADAFFLQNNPTNDPNAPTGLFNTKGTVTADPIDTNLDPIVSAMAKVTINGGKPSSIILSPATWAKLLQLKYTDGRPMIDPTAANSANPVLYGLPVVLNNQAPANKILINSISEVMSAYGTVVCSSTEDRYFDYDSMAIRQTFRIGWGVIHPNRLAIITLKEAQA</sequence>
<accession>A0A087BB57</accession>
<protein>
    <submittedName>
        <fullName evidence="3">Phage major capsid protein</fullName>
    </submittedName>
</protein>
<dbReference type="Pfam" id="PF05065">
    <property type="entry name" value="Phage_capsid"/>
    <property type="match status" value="1"/>
</dbReference>
<dbReference type="AlphaFoldDB" id="A0A087BB57"/>
<keyword evidence="4" id="KW-1185">Reference proteome</keyword>
<comment type="caution">
    <text evidence="3">The sequence shown here is derived from an EMBL/GenBank/DDBJ whole genome shotgun (WGS) entry which is preliminary data.</text>
</comment>
<feature type="domain" description="Phage capsid-like C-terminal" evidence="2">
    <location>
        <begin position="44"/>
        <end position="274"/>
    </location>
</feature>
<dbReference type="eggNOG" id="COG4653">
    <property type="taxonomic scope" value="Bacteria"/>
</dbReference>
<evidence type="ECO:0000259" key="2">
    <source>
        <dbReference type="Pfam" id="PF05065"/>
    </source>
</evidence>
<dbReference type="NCBIfam" id="TIGR01554">
    <property type="entry name" value="major_cap_HK97"/>
    <property type="match status" value="1"/>
</dbReference>
<dbReference type="InterPro" id="IPR024455">
    <property type="entry name" value="Phage_capsid"/>
</dbReference>
<proteinExistence type="predicted"/>
<evidence type="ECO:0000313" key="4">
    <source>
        <dbReference type="Proteomes" id="UP000029052"/>
    </source>
</evidence>
<dbReference type="SUPFAM" id="SSF56563">
    <property type="entry name" value="Major capsid protein gp5"/>
    <property type="match status" value="1"/>
</dbReference>
<dbReference type="Gene3D" id="3.30.2400.10">
    <property type="entry name" value="Major capsid protein gp5"/>
    <property type="match status" value="1"/>
</dbReference>
<dbReference type="Proteomes" id="UP000029052">
    <property type="component" value="Unassembled WGS sequence"/>
</dbReference>
<comment type="subcellular location">
    <subcellularLocation>
        <location evidence="1">Virion</location>
    </subcellularLocation>
</comment>
<dbReference type="InterPro" id="IPR054612">
    <property type="entry name" value="Phage_capsid-like_C"/>
</dbReference>
<evidence type="ECO:0000313" key="3">
    <source>
        <dbReference type="EMBL" id="KFI68257.1"/>
    </source>
</evidence>